<keyword evidence="3 6" id="KW-0812">Transmembrane</keyword>
<feature type="domain" description="Major facilitator superfamily (MFS) profile" evidence="7">
    <location>
        <begin position="608"/>
        <end position="1023"/>
    </location>
</feature>
<dbReference type="FunFam" id="1.20.1250.20:FF:000057">
    <property type="entry name" value="MFS general substrate transporter"/>
    <property type="match status" value="1"/>
</dbReference>
<keyword evidence="4 6" id="KW-1133">Transmembrane helix</keyword>
<evidence type="ECO:0000256" key="1">
    <source>
        <dbReference type="ARBA" id="ARBA00004141"/>
    </source>
</evidence>
<feature type="transmembrane region" description="Helical" evidence="6">
    <location>
        <begin position="965"/>
        <end position="984"/>
    </location>
</feature>
<proteinExistence type="predicted"/>
<protein>
    <recommendedName>
        <fullName evidence="7">Major facilitator superfamily (MFS) profile domain-containing protein</fullName>
    </recommendedName>
</protein>
<evidence type="ECO:0000256" key="2">
    <source>
        <dbReference type="ARBA" id="ARBA00022448"/>
    </source>
</evidence>
<comment type="subcellular location">
    <subcellularLocation>
        <location evidence="1">Membrane</location>
        <topology evidence="1">Multi-pass membrane protein</topology>
    </subcellularLocation>
</comment>
<dbReference type="GO" id="GO:0016020">
    <property type="term" value="C:membrane"/>
    <property type="evidence" value="ECO:0007669"/>
    <property type="project" value="UniProtKB-SubCell"/>
</dbReference>
<feature type="transmembrane region" description="Helical" evidence="6">
    <location>
        <begin position="769"/>
        <end position="791"/>
    </location>
</feature>
<feature type="transmembrane region" description="Helical" evidence="6">
    <location>
        <begin position="735"/>
        <end position="757"/>
    </location>
</feature>
<dbReference type="InterPro" id="IPR036259">
    <property type="entry name" value="MFS_trans_sf"/>
</dbReference>
<keyword evidence="2" id="KW-0813">Transport</keyword>
<dbReference type="PANTHER" id="PTHR43791:SF78">
    <property type="entry name" value="TRANSPORTER, PUTATIVE (AFU_ORTHOLOGUE AFUA_3G01370)-RELATED"/>
    <property type="match status" value="1"/>
</dbReference>
<dbReference type="InterPro" id="IPR011701">
    <property type="entry name" value="MFS"/>
</dbReference>
<evidence type="ECO:0000256" key="4">
    <source>
        <dbReference type="ARBA" id="ARBA00022989"/>
    </source>
</evidence>
<evidence type="ECO:0000256" key="5">
    <source>
        <dbReference type="ARBA" id="ARBA00023136"/>
    </source>
</evidence>
<evidence type="ECO:0000313" key="9">
    <source>
        <dbReference type="Proteomes" id="UP001140453"/>
    </source>
</evidence>
<dbReference type="SUPFAM" id="SSF103473">
    <property type="entry name" value="MFS general substrate transporter"/>
    <property type="match status" value="1"/>
</dbReference>
<comment type="caution">
    <text evidence="8">The sequence shown here is derived from an EMBL/GenBank/DDBJ whole genome shotgun (WGS) entry which is preliminary data.</text>
</comment>
<dbReference type="OrthoDB" id="2250022at2759"/>
<organism evidence="8 9">
    <name type="scientific">Gnomoniopsis smithogilvyi</name>
    <dbReference type="NCBI Taxonomy" id="1191159"/>
    <lineage>
        <taxon>Eukaryota</taxon>
        <taxon>Fungi</taxon>
        <taxon>Dikarya</taxon>
        <taxon>Ascomycota</taxon>
        <taxon>Pezizomycotina</taxon>
        <taxon>Sordariomycetes</taxon>
        <taxon>Sordariomycetidae</taxon>
        <taxon>Diaporthales</taxon>
        <taxon>Gnomoniaceae</taxon>
        <taxon>Gnomoniopsis</taxon>
    </lineage>
</organism>
<feature type="transmembrane region" description="Helical" evidence="6">
    <location>
        <begin position="700"/>
        <end position="723"/>
    </location>
</feature>
<dbReference type="GO" id="GO:0022857">
    <property type="term" value="F:transmembrane transporter activity"/>
    <property type="evidence" value="ECO:0007669"/>
    <property type="project" value="InterPro"/>
</dbReference>
<dbReference type="PROSITE" id="PS50850">
    <property type="entry name" value="MFS"/>
    <property type="match status" value="1"/>
</dbReference>
<dbReference type="Pfam" id="PF07690">
    <property type="entry name" value="MFS_1"/>
    <property type="match status" value="1"/>
</dbReference>
<feature type="transmembrane region" description="Helical" evidence="6">
    <location>
        <begin position="675"/>
        <end position="694"/>
    </location>
</feature>
<evidence type="ECO:0000313" key="8">
    <source>
        <dbReference type="EMBL" id="KAJ4385812.1"/>
    </source>
</evidence>
<dbReference type="PANTHER" id="PTHR43791">
    <property type="entry name" value="PERMEASE-RELATED"/>
    <property type="match status" value="1"/>
</dbReference>
<dbReference type="Gene3D" id="1.20.1250.20">
    <property type="entry name" value="MFS general substrate transporter like domains"/>
    <property type="match status" value="2"/>
</dbReference>
<reference evidence="8" key="1">
    <citation type="submission" date="2022-10" db="EMBL/GenBank/DDBJ databases">
        <title>Tapping the CABI collections for fungal endophytes: first genome assemblies for Collariella, Neodidymelliopsis, Ascochyta clinopodiicola, Didymella pomorum, Didymosphaeria variabile, Neocosmospora piperis and Neocucurbitaria cava.</title>
        <authorList>
            <person name="Hill R."/>
        </authorList>
    </citation>
    <scope>NUCLEOTIDE SEQUENCE</scope>
    <source>
        <strain evidence="8">IMI 355082</strain>
    </source>
</reference>
<evidence type="ECO:0000256" key="3">
    <source>
        <dbReference type="ARBA" id="ARBA00022692"/>
    </source>
</evidence>
<name>A0A9W9CT77_9PEZI</name>
<evidence type="ECO:0000259" key="7">
    <source>
        <dbReference type="PROSITE" id="PS50850"/>
    </source>
</evidence>
<feature type="transmembrane region" description="Helical" evidence="6">
    <location>
        <begin position="875"/>
        <end position="894"/>
    </location>
</feature>
<dbReference type="AlphaFoldDB" id="A0A9W9CT77"/>
<feature type="transmembrane region" description="Helical" evidence="6">
    <location>
        <begin position="906"/>
        <end position="927"/>
    </location>
</feature>
<dbReference type="FunFam" id="1.20.1250.20:FF:000013">
    <property type="entry name" value="MFS general substrate transporter"/>
    <property type="match status" value="1"/>
</dbReference>
<feature type="transmembrane region" description="Helical" evidence="6">
    <location>
        <begin position="996"/>
        <end position="1019"/>
    </location>
</feature>
<gene>
    <name evidence="8" type="ORF">N0V93_010243</name>
</gene>
<feature type="transmembrane region" description="Helical" evidence="6">
    <location>
        <begin position="933"/>
        <end position="953"/>
    </location>
</feature>
<dbReference type="EMBL" id="JAPEVB010000007">
    <property type="protein sequence ID" value="KAJ4385812.1"/>
    <property type="molecule type" value="Genomic_DNA"/>
</dbReference>
<dbReference type="Proteomes" id="UP001140453">
    <property type="component" value="Unassembled WGS sequence"/>
</dbReference>
<accession>A0A9W9CT77</accession>
<dbReference type="InterPro" id="IPR020846">
    <property type="entry name" value="MFS_dom"/>
</dbReference>
<keyword evidence="5 6" id="KW-0472">Membrane</keyword>
<evidence type="ECO:0000256" key="6">
    <source>
        <dbReference type="SAM" id="Phobius"/>
    </source>
</evidence>
<keyword evidence="9" id="KW-1185">Reference proteome</keyword>
<sequence>MALCIPHRHHESTILVLPDELLLDIFTKVKTYRPTNKALHPDFASSSSDIAAVRLTCRRFAAASSHLLVHYVRLNGLNLRSLEKLEAISRHPLIRKGVKIIRLELQCYVPALAEDILVFARWAEKRVLELARCHRSSFEHEVESSAYGDCDITEHLVKKRDDLAVLLRGLKAILDAWSSMNVIEWDDGPIHPDTDTENLDWQHQLPEVDSYIESQSFMQLLREAHDLYRRLYEDQEALRKDNTFVARFATALSRMPKAKCVEIQDFIHESSMCLDHRRDGRVVLQGCRDGWESGECADLLDINSLLDPMSWNDIRIHQYHTPPAELLFTLPIALQNAGCEIDSILVRTTTQAEHYFQLLRSSKYNNYAVLGDATYDIGLKSFAFIHSMSTKVHARETPGLEDFEAFQGYIAAMTSSDRLERFRLAIDSDWVSRSFEPESALASSDLMMPKSWRNLDDLHITGLSISLRDLQTLHYMLESNETSLEFLTFSHVRLVSGQWTEALEMLREMDVTDKAVLEPTGAECDSLMNTPPYSEYERIFGTHVQYKYEVIAMNDDDKIEGGPRAEHVQDHLSIGDEKIGETRDHLRQLTAAELAVEKKLRRKIDIRIMPICVLIYLLNYIDRNNYAAARLQGLEDDLGMTDQQYQIGLSTLFVGYVLMQVPSNAMLNYAGRPSIYIGFFTCLWGLVSACTSQVKTPGEIIACRFILGFVEAPFFPGILFYLSKWYTKEELSLRMAIFYSGSLISGAFGNLIAAGILNGLEGVHGYNAWQWLYIIEGVLTVFFGLLLIVVLPDFPDTWKALSDEERHVANRRLAVEAAEADIDDKHGMSQLRGIRLALTDPKTYLLAIAYHGQTGAAGIQNYFPTLTETIMSNRIDALLLCAPPYIFMVIWSFAHSRISDRVGKRFWFFLYPIPVSILGFIVFMTSSNFGARYFSLFLQIFVFAMNGTLYAWISSSIPRPPAKRAAALAFINSVGNAASIWTPFTYRTQDAPFYRPAIGCCIALQCIAATCAISLKLLLEKQNKRLARMDDAGAQLTDQDMKKLEKTAEVEGVTVEEARLLQTGFRFVI</sequence>